<dbReference type="SMART" id="SM00028">
    <property type="entry name" value="TPR"/>
    <property type="match status" value="3"/>
</dbReference>
<keyword evidence="4" id="KW-0472">Membrane</keyword>
<sequence>MNIDHLKIANVFISNPIRKSNHRGLRMAALCAVFTAFLALPGCSLFIPEKAPAKPENPTGVSGKYDPQAEQLFAKARILWKEGEICSDPEQAVEYLDEALKLEPGYPQALIRRGLALSQLGYTEDAFDDLTQAIRLEPSAEAYLSRGLCLFRQGNTAGARADLEEALRRDEGSYRAWTILGAVALKEGKDA</sequence>
<feature type="repeat" description="TPR" evidence="3">
    <location>
        <begin position="107"/>
        <end position="140"/>
    </location>
</feature>
<dbReference type="Proteomes" id="UP000824264">
    <property type="component" value="Unassembled WGS sequence"/>
</dbReference>
<evidence type="ECO:0000313" key="6">
    <source>
        <dbReference type="Proteomes" id="UP000824264"/>
    </source>
</evidence>
<reference evidence="5" key="2">
    <citation type="submission" date="2021-04" db="EMBL/GenBank/DDBJ databases">
        <authorList>
            <person name="Gilroy R."/>
        </authorList>
    </citation>
    <scope>NUCLEOTIDE SEQUENCE</scope>
    <source>
        <strain evidence="5">ChiSxjej5B17-1746</strain>
    </source>
</reference>
<dbReference type="InterPro" id="IPR019734">
    <property type="entry name" value="TPR_rpt"/>
</dbReference>
<gene>
    <name evidence="5" type="ORF">H9874_03395</name>
</gene>
<organism evidence="5 6">
    <name type="scientific">Candidatus Bilophila faecipullorum</name>
    <dbReference type="NCBI Taxonomy" id="2838482"/>
    <lineage>
        <taxon>Bacteria</taxon>
        <taxon>Pseudomonadati</taxon>
        <taxon>Thermodesulfobacteriota</taxon>
        <taxon>Desulfovibrionia</taxon>
        <taxon>Desulfovibrionales</taxon>
        <taxon>Desulfovibrionaceae</taxon>
        <taxon>Bilophila</taxon>
    </lineage>
</organism>
<keyword evidence="1" id="KW-0677">Repeat</keyword>
<comment type="caution">
    <text evidence="5">The sequence shown here is derived from an EMBL/GenBank/DDBJ whole genome shotgun (WGS) entry which is preliminary data.</text>
</comment>
<dbReference type="PROSITE" id="PS50005">
    <property type="entry name" value="TPR"/>
    <property type="match status" value="1"/>
</dbReference>
<dbReference type="Pfam" id="PF13432">
    <property type="entry name" value="TPR_16"/>
    <property type="match status" value="1"/>
</dbReference>
<dbReference type="InterPro" id="IPR011990">
    <property type="entry name" value="TPR-like_helical_dom_sf"/>
</dbReference>
<evidence type="ECO:0000256" key="3">
    <source>
        <dbReference type="PROSITE-ProRule" id="PRU00339"/>
    </source>
</evidence>
<dbReference type="PANTHER" id="PTHR44858">
    <property type="entry name" value="TETRATRICOPEPTIDE REPEAT PROTEIN 6"/>
    <property type="match status" value="1"/>
</dbReference>
<dbReference type="AlphaFoldDB" id="A0A9D1R144"/>
<proteinExistence type="predicted"/>
<dbReference type="EMBL" id="DXGI01000120">
    <property type="protein sequence ID" value="HIW78172.1"/>
    <property type="molecule type" value="Genomic_DNA"/>
</dbReference>
<dbReference type="PANTHER" id="PTHR44858:SF1">
    <property type="entry name" value="UDP-N-ACETYLGLUCOSAMINE--PEPTIDE N-ACETYLGLUCOSAMINYLTRANSFERASE SPINDLY-RELATED"/>
    <property type="match status" value="1"/>
</dbReference>
<evidence type="ECO:0000256" key="1">
    <source>
        <dbReference type="ARBA" id="ARBA00022737"/>
    </source>
</evidence>
<accession>A0A9D1R144</accession>
<reference evidence="5" key="1">
    <citation type="journal article" date="2021" name="PeerJ">
        <title>Extensive microbial diversity within the chicken gut microbiome revealed by metagenomics and culture.</title>
        <authorList>
            <person name="Gilroy R."/>
            <person name="Ravi A."/>
            <person name="Getino M."/>
            <person name="Pursley I."/>
            <person name="Horton D.L."/>
            <person name="Alikhan N.F."/>
            <person name="Baker D."/>
            <person name="Gharbi K."/>
            <person name="Hall N."/>
            <person name="Watson M."/>
            <person name="Adriaenssens E.M."/>
            <person name="Foster-Nyarko E."/>
            <person name="Jarju S."/>
            <person name="Secka A."/>
            <person name="Antonio M."/>
            <person name="Oren A."/>
            <person name="Chaudhuri R.R."/>
            <person name="La Ragione R."/>
            <person name="Hildebrand F."/>
            <person name="Pallen M.J."/>
        </authorList>
    </citation>
    <scope>NUCLEOTIDE SEQUENCE</scope>
    <source>
        <strain evidence="5">ChiSxjej5B17-1746</strain>
    </source>
</reference>
<feature type="transmembrane region" description="Helical" evidence="4">
    <location>
        <begin position="27"/>
        <end position="47"/>
    </location>
</feature>
<feature type="non-terminal residue" evidence="5">
    <location>
        <position position="191"/>
    </location>
</feature>
<evidence type="ECO:0000256" key="2">
    <source>
        <dbReference type="ARBA" id="ARBA00022803"/>
    </source>
</evidence>
<dbReference type="Gene3D" id="1.25.40.10">
    <property type="entry name" value="Tetratricopeptide repeat domain"/>
    <property type="match status" value="1"/>
</dbReference>
<dbReference type="InterPro" id="IPR050498">
    <property type="entry name" value="Ycf3"/>
</dbReference>
<keyword evidence="2 3" id="KW-0802">TPR repeat</keyword>
<dbReference type="SUPFAM" id="SSF48452">
    <property type="entry name" value="TPR-like"/>
    <property type="match status" value="1"/>
</dbReference>
<evidence type="ECO:0000313" key="5">
    <source>
        <dbReference type="EMBL" id="HIW78172.1"/>
    </source>
</evidence>
<protein>
    <submittedName>
        <fullName evidence="5">Tetratricopeptide repeat protein</fullName>
    </submittedName>
</protein>
<keyword evidence="4" id="KW-1133">Transmembrane helix</keyword>
<name>A0A9D1R144_9BACT</name>
<evidence type="ECO:0000256" key="4">
    <source>
        <dbReference type="SAM" id="Phobius"/>
    </source>
</evidence>
<keyword evidence="4" id="KW-0812">Transmembrane</keyword>